<dbReference type="GO" id="GO:0009279">
    <property type="term" value="C:cell outer membrane"/>
    <property type="evidence" value="ECO:0007669"/>
    <property type="project" value="UniProtKB-SubCell"/>
</dbReference>
<keyword evidence="2 6" id="KW-0472">Membrane</keyword>
<dbReference type="PANTHER" id="PTHR38098:SF1">
    <property type="entry name" value="LPS-ASSEMBLY LIPOPROTEIN LPTE"/>
    <property type="match status" value="1"/>
</dbReference>
<dbReference type="EMBL" id="SNXE01000001">
    <property type="protein sequence ID" value="TDP13107.1"/>
    <property type="molecule type" value="Genomic_DNA"/>
</dbReference>
<comment type="function">
    <text evidence="6">Together with LptD, is involved in the assembly of lipopolysaccharide (LPS) at the surface of the outer membrane. Required for the proper assembly of LptD. Binds LPS and may serve as the LPS recognition site at the outer membrane.</text>
</comment>
<dbReference type="HAMAP" id="MF_01186">
    <property type="entry name" value="LPS_assembly_LptE"/>
    <property type="match status" value="1"/>
</dbReference>
<keyword evidence="1 6" id="KW-0732">Signal</keyword>
<evidence type="ECO:0000256" key="6">
    <source>
        <dbReference type="HAMAP-Rule" id="MF_01186"/>
    </source>
</evidence>
<comment type="similarity">
    <text evidence="6">Belongs to the LptE lipoprotein family.</text>
</comment>
<keyword evidence="5 6" id="KW-0449">Lipoprotein</keyword>
<dbReference type="InterPro" id="IPR007485">
    <property type="entry name" value="LPS_assembly_LptE"/>
</dbReference>
<dbReference type="PROSITE" id="PS51257">
    <property type="entry name" value="PROKAR_LIPOPROTEIN"/>
    <property type="match status" value="1"/>
</dbReference>
<name>A0A4V3CK97_9BURK</name>
<dbReference type="AlphaFoldDB" id="A0A4V3CK97"/>
<keyword evidence="8" id="KW-1185">Reference proteome</keyword>
<dbReference type="Gene3D" id="3.30.160.150">
    <property type="entry name" value="Lipoprotein like domain"/>
    <property type="match status" value="1"/>
</dbReference>
<dbReference type="GO" id="GO:0043165">
    <property type="term" value="P:Gram-negative-bacterium-type cell outer membrane assembly"/>
    <property type="evidence" value="ECO:0007669"/>
    <property type="project" value="UniProtKB-UniRule"/>
</dbReference>
<evidence type="ECO:0000313" key="7">
    <source>
        <dbReference type="EMBL" id="TDP13107.1"/>
    </source>
</evidence>
<comment type="subunit">
    <text evidence="6">Component of the lipopolysaccharide transport and assembly complex. Interacts with LptD.</text>
</comment>
<evidence type="ECO:0000256" key="3">
    <source>
        <dbReference type="ARBA" id="ARBA00023139"/>
    </source>
</evidence>
<evidence type="ECO:0000256" key="2">
    <source>
        <dbReference type="ARBA" id="ARBA00023136"/>
    </source>
</evidence>
<dbReference type="PANTHER" id="PTHR38098">
    <property type="entry name" value="LPS-ASSEMBLY LIPOPROTEIN LPTE"/>
    <property type="match status" value="1"/>
</dbReference>
<keyword evidence="4 6" id="KW-0998">Cell outer membrane</keyword>
<evidence type="ECO:0000256" key="5">
    <source>
        <dbReference type="ARBA" id="ARBA00023288"/>
    </source>
</evidence>
<dbReference type="GO" id="GO:1990351">
    <property type="term" value="C:transporter complex"/>
    <property type="evidence" value="ECO:0007669"/>
    <property type="project" value="TreeGrafter"/>
</dbReference>
<organism evidence="7 8">
    <name type="scientific">Roseateles asaccharophilus</name>
    <dbReference type="NCBI Taxonomy" id="582607"/>
    <lineage>
        <taxon>Bacteria</taxon>
        <taxon>Pseudomonadati</taxon>
        <taxon>Pseudomonadota</taxon>
        <taxon>Betaproteobacteria</taxon>
        <taxon>Burkholderiales</taxon>
        <taxon>Sphaerotilaceae</taxon>
        <taxon>Roseateles</taxon>
    </lineage>
</organism>
<dbReference type="RefSeq" id="WP_133602017.1">
    <property type="nucleotide sequence ID" value="NZ_JAUFPJ010000001.1"/>
</dbReference>
<protein>
    <recommendedName>
        <fullName evidence="6">LPS-assembly lipoprotein LptE</fullName>
    </recommendedName>
</protein>
<dbReference type="GO" id="GO:0015920">
    <property type="term" value="P:lipopolysaccharide transport"/>
    <property type="evidence" value="ECO:0007669"/>
    <property type="project" value="TreeGrafter"/>
</dbReference>
<dbReference type="OrthoDB" id="5298094at2"/>
<evidence type="ECO:0000256" key="4">
    <source>
        <dbReference type="ARBA" id="ARBA00023237"/>
    </source>
</evidence>
<comment type="caution">
    <text evidence="7">The sequence shown here is derived from an EMBL/GenBank/DDBJ whole genome shotgun (WGS) entry which is preliminary data.</text>
</comment>
<sequence length="166" mass="18936">MTLRRRTLLLATLPLGLAACGFAPRREPELRFRSLGLQGFRPGSPLAAELRRQLLARTSVQVPEDFNRAELVLEARRDDRDKRALVTTSAGQVREWELRLRVDYLLRTASGEILLPPTELRLSREMNYTETQALAKEQEEAQLFRAMQSDAVTQILRRLATVRLPG</sequence>
<accession>A0A4V3CK97</accession>
<proteinExistence type="inferred from homology"/>
<keyword evidence="3 6" id="KW-0564">Palmitate</keyword>
<reference evidence="7 8" key="1">
    <citation type="submission" date="2019-03" db="EMBL/GenBank/DDBJ databases">
        <title>Genomic Encyclopedia of Type Strains, Phase IV (KMG-IV): sequencing the most valuable type-strain genomes for metagenomic binning, comparative biology and taxonomic classification.</title>
        <authorList>
            <person name="Goeker M."/>
        </authorList>
    </citation>
    <scope>NUCLEOTIDE SEQUENCE [LARGE SCALE GENOMIC DNA]</scope>
    <source>
        <strain evidence="7 8">DSM 25082</strain>
    </source>
</reference>
<dbReference type="Proteomes" id="UP000295357">
    <property type="component" value="Unassembled WGS sequence"/>
</dbReference>
<comment type="subcellular location">
    <subcellularLocation>
        <location evidence="6">Cell outer membrane</location>
        <topology evidence="6">Lipid-anchor</topology>
    </subcellularLocation>
</comment>
<gene>
    <name evidence="6" type="primary">lptE</name>
    <name evidence="7" type="ORF">DFR39_101581</name>
</gene>
<evidence type="ECO:0000313" key="8">
    <source>
        <dbReference type="Proteomes" id="UP000295357"/>
    </source>
</evidence>
<evidence type="ECO:0000256" key="1">
    <source>
        <dbReference type="ARBA" id="ARBA00022729"/>
    </source>
</evidence>
<dbReference type="GO" id="GO:0001530">
    <property type="term" value="F:lipopolysaccharide binding"/>
    <property type="evidence" value="ECO:0007669"/>
    <property type="project" value="TreeGrafter"/>
</dbReference>
<dbReference type="Pfam" id="PF04390">
    <property type="entry name" value="LptE"/>
    <property type="match status" value="1"/>
</dbReference>